<keyword evidence="10" id="KW-1133">Transmembrane helix</keyword>
<evidence type="ECO:0000256" key="10">
    <source>
        <dbReference type="SAM" id="Phobius"/>
    </source>
</evidence>
<dbReference type="InterPro" id="IPR032282">
    <property type="entry name" value="HAGH_C"/>
</dbReference>
<evidence type="ECO:0000256" key="8">
    <source>
        <dbReference type="ARBA" id="ARBA00022833"/>
    </source>
</evidence>
<protein>
    <recommendedName>
        <fullName evidence="5">hydroxyacylglutathione hydrolase</fullName>
        <ecNumber evidence="5">3.1.2.6</ecNumber>
    </recommendedName>
    <alternativeName>
        <fullName evidence="9">Glyoxalase II</fullName>
    </alternativeName>
</protein>
<keyword evidence="10" id="KW-0472">Membrane</keyword>
<keyword evidence="10" id="KW-0812">Transmembrane</keyword>
<keyword evidence="6" id="KW-0479">Metal-binding</keyword>
<dbReference type="GO" id="GO:0019243">
    <property type="term" value="P:methylglyoxal catabolic process to D-lactate via S-lactoyl-glutathione"/>
    <property type="evidence" value="ECO:0007669"/>
    <property type="project" value="InterPro"/>
</dbReference>
<evidence type="ECO:0000256" key="9">
    <source>
        <dbReference type="ARBA" id="ARBA00031044"/>
    </source>
</evidence>
<evidence type="ECO:0000313" key="13">
    <source>
        <dbReference type="Proteomes" id="UP000799424"/>
    </source>
</evidence>
<feature type="transmembrane region" description="Helical" evidence="10">
    <location>
        <begin position="6"/>
        <end position="24"/>
    </location>
</feature>
<evidence type="ECO:0000259" key="11">
    <source>
        <dbReference type="SMART" id="SM00849"/>
    </source>
</evidence>
<dbReference type="GO" id="GO:0046872">
    <property type="term" value="F:metal ion binding"/>
    <property type="evidence" value="ECO:0007669"/>
    <property type="project" value="UniProtKB-KW"/>
</dbReference>
<dbReference type="Pfam" id="PF16123">
    <property type="entry name" value="HAGH_C"/>
    <property type="match status" value="1"/>
</dbReference>
<comment type="similarity">
    <text evidence="4">Belongs to the metallo-beta-lactamase superfamily. Glyoxalase II family.</text>
</comment>
<dbReference type="EMBL" id="MU006227">
    <property type="protein sequence ID" value="KAF2826016.1"/>
    <property type="molecule type" value="Genomic_DNA"/>
</dbReference>
<dbReference type="SMART" id="SM00849">
    <property type="entry name" value="Lactamase_B"/>
    <property type="match status" value="1"/>
</dbReference>
<feature type="domain" description="Metallo-beta-lactamase" evidence="11">
    <location>
        <begin position="58"/>
        <end position="218"/>
    </location>
</feature>
<dbReference type="InterPro" id="IPR017782">
    <property type="entry name" value="Hydroxyacylglutathione_Hdrlase"/>
</dbReference>
<dbReference type="EC" id="3.1.2.6" evidence="5"/>
<sequence>MTLTTTLRHCIVTIVLMSLLGTVIKRYSPTLIRSRIVKPVTPRAMHIQSIPMWEGSSNNYAYLVSDDKTKEAVIIDPANPSEVLPHLKAKTDAGFKLSKIINTHHHHDHAGGNKEISKSYDIPVIGGRDCALVAETPSHKSKFSIGSINVTALHTPCHTQDSICYFLEDGQDRAVFTGDTLFIGGCGRFFEGTPEQMHKSLNQVLAALPDDTKVYPGHEYTKGNVKFAKKVLSNDAITKLDEYSQANKETQGKFTIGDEKKHNVFMRVDDPELQKVTGKTDPVDVMGALRTMKDNS</sequence>
<dbReference type="Proteomes" id="UP000799424">
    <property type="component" value="Unassembled WGS sequence"/>
</dbReference>
<dbReference type="OrthoDB" id="515692at2759"/>
<proteinExistence type="inferred from homology"/>
<gene>
    <name evidence="12" type="ORF">CC86DRAFT_324844</name>
</gene>
<reference evidence="12" key="1">
    <citation type="journal article" date="2020" name="Stud. Mycol.">
        <title>101 Dothideomycetes genomes: a test case for predicting lifestyles and emergence of pathogens.</title>
        <authorList>
            <person name="Haridas S."/>
            <person name="Albert R."/>
            <person name="Binder M."/>
            <person name="Bloem J."/>
            <person name="Labutti K."/>
            <person name="Salamov A."/>
            <person name="Andreopoulos B."/>
            <person name="Baker S."/>
            <person name="Barry K."/>
            <person name="Bills G."/>
            <person name="Bluhm B."/>
            <person name="Cannon C."/>
            <person name="Castanera R."/>
            <person name="Culley D."/>
            <person name="Daum C."/>
            <person name="Ezra D."/>
            <person name="Gonzalez J."/>
            <person name="Henrissat B."/>
            <person name="Kuo A."/>
            <person name="Liang C."/>
            <person name="Lipzen A."/>
            <person name="Lutzoni F."/>
            <person name="Magnuson J."/>
            <person name="Mondo S."/>
            <person name="Nolan M."/>
            <person name="Ohm R."/>
            <person name="Pangilinan J."/>
            <person name="Park H.-J."/>
            <person name="Ramirez L."/>
            <person name="Alfaro M."/>
            <person name="Sun H."/>
            <person name="Tritt A."/>
            <person name="Yoshinaga Y."/>
            <person name="Zwiers L.-H."/>
            <person name="Turgeon B."/>
            <person name="Goodwin S."/>
            <person name="Spatafora J."/>
            <person name="Crous P."/>
            <person name="Grigoriev I."/>
        </authorList>
    </citation>
    <scope>NUCLEOTIDE SEQUENCE</scope>
    <source>
        <strain evidence="12">CBS 113818</strain>
    </source>
</reference>
<evidence type="ECO:0000256" key="5">
    <source>
        <dbReference type="ARBA" id="ARBA00011917"/>
    </source>
</evidence>
<dbReference type="Gene3D" id="3.60.15.10">
    <property type="entry name" value="Ribonuclease Z/Hydroxyacylglutathione hydrolase-like"/>
    <property type="match status" value="1"/>
</dbReference>
<dbReference type="GO" id="GO:0004416">
    <property type="term" value="F:hydroxyacylglutathione hydrolase activity"/>
    <property type="evidence" value="ECO:0007669"/>
    <property type="project" value="UniProtKB-EC"/>
</dbReference>
<dbReference type="CDD" id="cd07723">
    <property type="entry name" value="hydroxyacylglutathione_hydrolase_MBL-fold"/>
    <property type="match status" value="1"/>
</dbReference>
<dbReference type="NCBIfam" id="TIGR03413">
    <property type="entry name" value="GSH_gloB"/>
    <property type="match status" value="1"/>
</dbReference>
<dbReference type="PANTHER" id="PTHR11935">
    <property type="entry name" value="BETA LACTAMASE DOMAIN"/>
    <property type="match status" value="1"/>
</dbReference>
<dbReference type="InterPro" id="IPR001279">
    <property type="entry name" value="Metallo-B-lactamas"/>
</dbReference>
<evidence type="ECO:0000256" key="6">
    <source>
        <dbReference type="ARBA" id="ARBA00022723"/>
    </source>
</evidence>
<evidence type="ECO:0000313" key="12">
    <source>
        <dbReference type="EMBL" id="KAF2826016.1"/>
    </source>
</evidence>
<comment type="pathway">
    <text evidence="3">Secondary metabolite metabolism; methylglyoxal degradation; (R)-lactate from methylglyoxal: step 2/2.</text>
</comment>
<dbReference type="AlphaFoldDB" id="A0A6A6ZYU0"/>
<accession>A0A6A6ZYU0</accession>
<name>A0A6A6ZYU0_9PLEO</name>
<dbReference type="InterPro" id="IPR035680">
    <property type="entry name" value="Clx_II_MBL"/>
</dbReference>
<organism evidence="12 13">
    <name type="scientific">Ophiobolus disseminans</name>
    <dbReference type="NCBI Taxonomy" id="1469910"/>
    <lineage>
        <taxon>Eukaryota</taxon>
        <taxon>Fungi</taxon>
        <taxon>Dikarya</taxon>
        <taxon>Ascomycota</taxon>
        <taxon>Pezizomycotina</taxon>
        <taxon>Dothideomycetes</taxon>
        <taxon>Pleosporomycetidae</taxon>
        <taxon>Pleosporales</taxon>
        <taxon>Pleosporineae</taxon>
        <taxon>Phaeosphaeriaceae</taxon>
        <taxon>Ophiobolus</taxon>
    </lineage>
</organism>
<dbReference type="Pfam" id="PF00753">
    <property type="entry name" value="Lactamase_B"/>
    <property type="match status" value="1"/>
</dbReference>
<evidence type="ECO:0000256" key="3">
    <source>
        <dbReference type="ARBA" id="ARBA00004963"/>
    </source>
</evidence>
<dbReference type="UniPathway" id="UPA00619">
    <property type="reaction ID" value="UER00676"/>
</dbReference>
<keyword evidence="7 12" id="KW-0378">Hydrolase</keyword>
<comment type="catalytic activity">
    <reaction evidence="1">
        <text>an S-(2-hydroxyacyl)glutathione + H2O = a 2-hydroxy carboxylate + glutathione + H(+)</text>
        <dbReference type="Rhea" id="RHEA:21864"/>
        <dbReference type="ChEBI" id="CHEBI:15377"/>
        <dbReference type="ChEBI" id="CHEBI:15378"/>
        <dbReference type="ChEBI" id="CHEBI:57925"/>
        <dbReference type="ChEBI" id="CHEBI:58896"/>
        <dbReference type="ChEBI" id="CHEBI:71261"/>
        <dbReference type="EC" id="3.1.2.6"/>
    </reaction>
</comment>
<evidence type="ECO:0000256" key="1">
    <source>
        <dbReference type="ARBA" id="ARBA00001623"/>
    </source>
</evidence>
<comment type="cofactor">
    <cofactor evidence="2">
        <name>Zn(2+)</name>
        <dbReference type="ChEBI" id="CHEBI:29105"/>
    </cofactor>
</comment>
<dbReference type="InterPro" id="IPR036866">
    <property type="entry name" value="RibonucZ/Hydroxyglut_hydro"/>
</dbReference>
<evidence type="ECO:0000256" key="2">
    <source>
        <dbReference type="ARBA" id="ARBA00001947"/>
    </source>
</evidence>
<dbReference type="SUPFAM" id="SSF56281">
    <property type="entry name" value="Metallo-hydrolase/oxidoreductase"/>
    <property type="match status" value="1"/>
</dbReference>
<keyword evidence="8" id="KW-0862">Zinc</keyword>
<evidence type="ECO:0000256" key="4">
    <source>
        <dbReference type="ARBA" id="ARBA00006759"/>
    </source>
</evidence>
<evidence type="ECO:0000256" key="7">
    <source>
        <dbReference type="ARBA" id="ARBA00022801"/>
    </source>
</evidence>
<keyword evidence="13" id="KW-1185">Reference proteome</keyword>
<dbReference type="PANTHER" id="PTHR11935:SF94">
    <property type="entry name" value="TENZING NORGAY, ISOFORM C"/>
    <property type="match status" value="1"/>
</dbReference>